<dbReference type="PANTHER" id="PTHR24559">
    <property type="entry name" value="TRANSPOSON TY3-I GAG-POL POLYPROTEIN"/>
    <property type="match status" value="1"/>
</dbReference>
<dbReference type="AlphaFoldDB" id="A0AAF0ZQ69"/>
<reference evidence="2" key="1">
    <citation type="submission" date="2023-08" db="EMBL/GenBank/DDBJ databases">
        <title>A de novo genome assembly of Solanum verrucosum Schlechtendal, a Mexican diploid species geographically isolated from the other diploid A-genome species in potato relatives.</title>
        <authorList>
            <person name="Hosaka K."/>
        </authorList>
    </citation>
    <scope>NUCLEOTIDE SEQUENCE</scope>
    <source>
        <tissue evidence="2">Young leaves</tissue>
    </source>
</reference>
<dbReference type="Proteomes" id="UP001234989">
    <property type="component" value="Chromosome 9"/>
</dbReference>
<evidence type="ECO:0000259" key="1">
    <source>
        <dbReference type="Pfam" id="PF00078"/>
    </source>
</evidence>
<proteinExistence type="predicted"/>
<evidence type="ECO:0000313" key="3">
    <source>
        <dbReference type="Proteomes" id="UP001234989"/>
    </source>
</evidence>
<name>A0AAF0ZQ69_SOLVR</name>
<gene>
    <name evidence="2" type="ORF">MTR67_039213</name>
</gene>
<dbReference type="InterPro" id="IPR053134">
    <property type="entry name" value="RNA-dir_DNA_polymerase"/>
</dbReference>
<accession>A0AAF0ZQ69</accession>
<dbReference type="Pfam" id="PF00078">
    <property type="entry name" value="RVT_1"/>
    <property type="match status" value="1"/>
</dbReference>
<dbReference type="InterPro" id="IPR043502">
    <property type="entry name" value="DNA/RNA_pol_sf"/>
</dbReference>
<dbReference type="InterPro" id="IPR000477">
    <property type="entry name" value="RT_dom"/>
</dbReference>
<sequence length="166" mass="19461">MDSEIPTIESVLVGNVFSELFPNHLPGIPLKREIDFSIDLLSYTHPIFVPLYRIALTELKELKEQLKKKLEKGFIQPCISPWGTAVSFVRKKYGSLRISIDYQQLNKLTINIKYPLPRMVDLFDQIQGASYFSKIDLSSGYHQFMMKEDDMPKMTFRTRYGHYVFW</sequence>
<protein>
    <recommendedName>
        <fullName evidence="1">Reverse transcriptase domain-containing protein</fullName>
    </recommendedName>
</protein>
<organism evidence="2 3">
    <name type="scientific">Solanum verrucosum</name>
    <dbReference type="NCBI Taxonomy" id="315347"/>
    <lineage>
        <taxon>Eukaryota</taxon>
        <taxon>Viridiplantae</taxon>
        <taxon>Streptophyta</taxon>
        <taxon>Embryophyta</taxon>
        <taxon>Tracheophyta</taxon>
        <taxon>Spermatophyta</taxon>
        <taxon>Magnoliopsida</taxon>
        <taxon>eudicotyledons</taxon>
        <taxon>Gunneridae</taxon>
        <taxon>Pentapetalae</taxon>
        <taxon>asterids</taxon>
        <taxon>lamiids</taxon>
        <taxon>Solanales</taxon>
        <taxon>Solanaceae</taxon>
        <taxon>Solanoideae</taxon>
        <taxon>Solaneae</taxon>
        <taxon>Solanum</taxon>
    </lineage>
</organism>
<dbReference type="Gene3D" id="3.30.70.270">
    <property type="match status" value="1"/>
</dbReference>
<feature type="domain" description="Reverse transcriptase" evidence="1">
    <location>
        <begin position="89"/>
        <end position="159"/>
    </location>
</feature>
<dbReference type="Gene3D" id="3.10.10.10">
    <property type="entry name" value="HIV Type 1 Reverse Transcriptase, subunit A, domain 1"/>
    <property type="match status" value="1"/>
</dbReference>
<evidence type="ECO:0000313" key="2">
    <source>
        <dbReference type="EMBL" id="WMV45828.1"/>
    </source>
</evidence>
<keyword evidence="3" id="KW-1185">Reference proteome</keyword>
<dbReference type="PANTHER" id="PTHR24559:SF444">
    <property type="entry name" value="REVERSE TRANSCRIPTASE DOMAIN-CONTAINING PROTEIN"/>
    <property type="match status" value="1"/>
</dbReference>
<dbReference type="EMBL" id="CP133620">
    <property type="protein sequence ID" value="WMV45828.1"/>
    <property type="molecule type" value="Genomic_DNA"/>
</dbReference>
<dbReference type="SUPFAM" id="SSF56672">
    <property type="entry name" value="DNA/RNA polymerases"/>
    <property type="match status" value="1"/>
</dbReference>
<dbReference type="InterPro" id="IPR043128">
    <property type="entry name" value="Rev_trsase/Diguanyl_cyclase"/>
</dbReference>
<dbReference type="CDD" id="cd01647">
    <property type="entry name" value="RT_LTR"/>
    <property type="match status" value="1"/>
</dbReference>